<comment type="caution">
    <text evidence="3">The sequence shown here is derived from an EMBL/GenBank/DDBJ whole genome shotgun (WGS) entry which is preliminary data.</text>
</comment>
<dbReference type="RefSeq" id="WP_264500824.1">
    <property type="nucleotide sequence ID" value="NZ_JAPDDS010000004.1"/>
</dbReference>
<reference evidence="3 4" key="1">
    <citation type="submission" date="2022-10" db="EMBL/GenBank/DDBJ databases">
        <title>Luteolibacter flavescens strain MCCC 1K03193, whole genome shotgun sequencing project.</title>
        <authorList>
            <person name="Zhao G."/>
            <person name="Shen L."/>
        </authorList>
    </citation>
    <scope>NUCLEOTIDE SEQUENCE [LARGE SCALE GENOMIC DNA]</scope>
    <source>
        <strain evidence="3 4">MCCC 1K03193</strain>
    </source>
</reference>
<feature type="region of interest" description="Disordered" evidence="1">
    <location>
        <begin position="69"/>
        <end position="101"/>
    </location>
</feature>
<keyword evidence="2" id="KW-1133">Transmembrane helix</keyword>
<organism evidence="3 4">
    <name type="scientific">Luteolibacter flavescens</name>
    <dbReference type="NCBI Taxonomy" id="1859460"/>
    <lineage>
        <taxon>Bacteria</taxon>
        <taxon>Pseudomonadati</taxon>
        <taxon>Verrucomicrobiota</taxon>
        <taxon>Verrucomicrobiia</taxon>
        <taxon>Verrucomicrobiales</taxon>
        <taxon>Verrucomicrobiaceae</taxon>
        <taxon>Luteolibacter</taxon>
    </lineage>
</organism>
<keyword evidence="2" id="KW-0472">Membrane</keyword>
<proteinExistence type="predicted"/>
<evidence type="ECO:0000313" key="3">
    <source>
        <dbReference type="EMBL" id="MCW1884867.1"/>
    </source>
</evidence>
<feature type="compositionally biased region" description="Low complexity" evidence="1">
    <location>
        <begin position="69"/>
        <end position="83"/>
    </location>
</feature>
<keyword evidence="2" id="KW-0812">Transmembrane</keyword>
<evidence type="ECO:0000256" key="1">
    <source>
        <dbReference type="SAM" id="MobiDB-lite"/>
    </source>
</evidence>
<evidence type="ECO:0000256" key="2">
    <source>
        <dbReference type="SAM" id="Phobius"/>
    </source>
</evidence>
<gene>
    <name evidence="3" type="ORF">OKA04_09015</name>
</gene>
<protein>
    <submittedName>
        <fullName evidence="3">Uncharacterized protein</fullName>
    </submittedName>
</protein>
<dbReference type="EMBL" id="JAPDDS010000004">
    <property type="protein sequence ID" value="MCW1884867.1"/>
    <property type="molecule type" value="Genomic_DNA"/>
</dbReference>
<accession>A0ABT3FMS1</accession>
<evidence type="ECO:0000313" key="4">
    <source>
        <dbReference type="Proteomes" id="UP001207930"/>
    </source>
</evidence>
<feature type="region of interest" description="Disordered" evidence="1">
    <location>
        <begin position="1"/>
        <end position="21"/>
    </location>
</feature>
<dbReference type="Proteomes" id="UP001207930">
    <property type="component" value="Unassembled WGS sequence"/>
</dbReference>
<feature type="transmembrane region" description="Helical" evidence="2">
    <location>
        <begin position="49"/>
        <end position="67"/>
    </location>
</feature>
<name>A0ABT3FMS1_9BACT</name>
<keyword evidence="4" id="KW-1185">Reference proteome</keyword>
<sequence>MPVSAQEALAQARRSRPDPLPANFADEVMARLHAAAKSAPVALPRPRDLVALAAMAMLVAGGIGFLGGSPAPRAHTSAPSSSPSAPPPLTMFSGPSLFATR</sequence>